<evidence type="ECO:0000313" key="2">
    <source>
        <dbReference type="Proteomes" id="UP000536685"/>
    </source>
</evidence>
<comment type="caution">
    <text evidence="1">The sequence shown here is derived from an EMBL/GenBank/DDBJ whole genome shotgun (WGS) entry which is preliminary data.</text>
</comment>
<evidence type="ECO:0000313" key="1">
    <source>
        <dbReference type="EMBL" id="MBB5844816.1"/>
    </source>
</evidence>
<dbReference type="Proteomes" id="UP000536685">
    <property type="component" value="Unassembled WGS sequence"/>
</dbReference>
<name>A0A841AT14_9MICO</name>
<accession>A0A841AT14</accession>
<protein>
    <submittedName>
        <fullName evidence="1">Uncharacterized protein</fullName>
    </submittedName>
</protein>
<dbReference type="EMBL" id="JACHMJ010000001">
    <property type="protein sequence ID" value="MBB5844816.1"/>
    <property type="molecule type" value="Genomic_DNA"/>
</dbReference>
<gene>
    <name evidence="1" type="ORF">HD599_003139</name>
</gene>
<dbReference type="AlphaFoldDB" id="A0A841AT14"/>
<organism evidence="1 2">
    <name type="scientific">Conyzicola lurida</name>
    <dbReference type="NCBI Taxonomy" id="1172621"/>
    <lineage>
        <taxon>Bacteria</taxon>
        <taxon>Bacillati</taxon>
        <taxon>Actinomycetota</taxon>
        <taxon>Actinomycetes</taxon>
        <taxon>Micrococcales</taxon>
        <taxon>Microbacteriaceae</taxon>
        <taxon>Conyzicola</taxon>
    </lineage>
</organism>
<keyword evidence="2" id="KW-1185">Reference proteome</keyword>
<dbReference type="RefSeq" id="WP_184239338.1">
    <property type="nucleotide sequence ID" value="NZ_JACHMJ010000001.1"/>
</dbReference>
<proteinExistence type="predicted"/>
<sequence>MTYSPDDVSAERPQTGAVAMMRTGFETGYELHPIQRLAAVAASSHWHDAVVTEVAPDGWIALVDLATDAESRVWNHEGVGVSVGEPVSIHGQYSVLAVGRELYSVKTAA</sequence>
<reference evidence="1 2" key="1">
    <citation type="submission" date="2020-08" db="EMBL/GenBank/DDBJ databases">
        <title>Sequencing the genomes of 1000 actinobacteria strains.</title>
        <authorList>
            <person name="Klenk H.-P."/>
        </authorList>
    </citation>
    <scope>NUCLEOTIDE SEQUENCE [LARGE SCALE GENOMIC DNA]</scope>
    <source>
        <strain evidence="1 2">DSM 105784</strain>
    </source>
</reference>